<reference evidence="7 8" key="1">
    <citation type="submission" date="2017-07" db="EMBL/GenBank/DDBJ databases">
        <title>Draft Genome Sequences of Select Purple Nonsulfur Bacteria.</title>
        <authorList>
            <person name="Lasarre B."/>
            <person name="Mckinlay J.B."/>
        </authorList>
    </citation>
    <scope>NUCLEOTIDE SEQUENCE [LARGE SCALE GENOMIC DNA]</scope>
    <source>
        <strain evidence="7 8">DSM 11907</strain>
    </source>
</reference>
<evidence type="ECO:0000256" key="4">
    <source>
        <dbReference type="ARBA" id="ARBA00022884"/>
    </source>
</evidence>
<keyword evidence="6" id="KW-0804">Transcription</keyword>
<dbReference type="InterPro" id="IPR036482">
    <property type="entry name" value="Regulatory_HutP_sf"/>
</dbReference>
<evidence type="ECO:0000256" key="3">
    <source>
        <dbReference type="ARBA" id="ARBA00019377"/>
    </source>
</evidence>
<comment type="similarity">
    <text evidence="2">Belongs to the HutP family.</text>
</comment>
<keyword evidence="8" id="KW-1185">Reference proteome</keyword>
<dbReference type="Gene3D" id="3.40.1510.10">
    <property type="entry name" value="Hut operon regulatory protein HutP"/>
    <property type="match status" value="1"/>
</dbReference>
<dbReference type="SUPFAM" id="SSF111064">
    <property type="entry name" value="Hut operon positive regulatory protein HutP"/>
    <property type="match status" value="1"/>
</dbReference>
<proteinExistence type="inferred from homology"/>
<evidence type="ECO:0000256" key="2">
    <source>
        <dbReference type="ARBA" id="ARBA00009992"/>
    </source>
</evidence>
<dbReference type="CDD" id="cd11640">
    <property type="entry name" value="HutP"/>
    <property type="match status" value="1"/>
</dbReference>
<accession>A0A327KEE9</accession>
<organism evidence="7 8">
    <name type="scientific">Rhodoplanes elegans</name>
    <dbReference type="NCBI Taxonomy" id="29408"/>
    <lineage>
        <taxon>Bacteria</taxon>
        <taxon>Pseudomonadati</taxon>
        <taxon>Pseudomonadota</taxon>
        <taxon>Alphaproteobacteria</taxon>
        <taxon>Hyphomicrobiales</taxon>
        <taxon>Nitrobacteraceae</taxon>
        <taxon>Rhodoplanes</taxon>
    </lineage>
</organism>
<dbReference type="RefSeq" id="WP_111358249.1">
    <property type="nucleotide sequence ID" value="NZ_NHSK01000083.1"/>
</dbReference>
<dbReference type="OrthoDB" id="1724774at2"/>
<evidence type="ECO:0000256" key="5">
    <source>
        <dbReference type="ARBA" id="ARBA00023015"/>
    </source>
</evidence>
<evidence type="ECO:0000313" key="8">
    <source>
        <dbReference type="Proteomes" id="UP000248863"/>
    </source>
</evidence>
<evidence type="ECO:0000256" key="6">
    <source>
        <dbReference type="ARBA" id="ARBA00023163"/>
    </source>
</evidence>
<dbReference type="Pfam" id="PF09021">
    <property type="entry name" value="HutP"/>
    <property type="match status" value="1"/>
</dbReference>
<comment type="function">
    <text evidence="1">Antiterminator that binds to cis-acting regulatory sequences on the mRNA in the presence of histidine, thereby suppressing transcription termination and activating the hut operon for histidine utilization.</text>
</comment>
<evidence type="ECO:0000313" key="7">
    <source>
        <dbReference type="EMBL" id="RAI37159.1"/>
    </source>
</evidence>
<name>A0A327KEE9_9BRAD</name>
<sequence length="138" mass="14915">MDIATDRIGKLALITAMSSDDEEIRIKDSLKGDPHVRLTVTYVSGRKGDIERVFVRSLIGAALKADTVPERAGPIHAIIHAGLEAWHGLTHAVVDSSSLKIKVAIVSDGKWLVIAAYGDSAMHQLTNHERIGFGAMHL</sequence>
<protein>
    <recommendedName>
        <fullName evidence="3">Hut operon positive regulatory protein</fullName>
    </recommendedName>
</protein>
<gene>
    <name evidence="7" type="ORF">CH338_16580</name>
</gene>
<dbReference type="AlphaFoldDB" id="A0A327KEE9"/>
<comment type="caution">
    <text evidence="7">The sequence shown here is derived from an EMBL/GenBank/DDBJ whole genome shotgun (WGS) entry which is preliminary data.</text>
</comment>
<dbReference type="InterPro" id="IPR015111">
    <property type="entry name" value="Regulatory_HutP"/>
</dbReference>
<dbReference type="EMBL" id="NPEU01000194">
    <property type="protein sequence ID" value="RAI37159.1"/>
    <property type="molecule type" value="Genomic_DNA"/>
</dbReference>
<keyword evidence="4" id="KW-0694">RNA-binding</keyword>
<keyword evidence="5" id="KW-0805">Transcription regulation</keyword>
<dbReference type="GO" id="GO:0003723">
    <property type="term" value="F:RNA binding"/>
    <property type="evidence" value="ECO:0007669"/>
    <property type="project" value="UniProtKB-KW"/>
</dbReference>
<evidence type="ECO:0000256" key="1">
    <source>
        <dbReference type="ARBA" id="ARBA00002945"/>
    </source>
</evidence>
<dbReference type="Proteomes" id="UP000248863">
    <property type="component" value="Unassembled WGS sequence"/>
</dbReference>